<comment type="caution">
    <text evidence="1">The sequence shown here is derived from an EMBL/GenBank/DDBJ whole genome shotgun (WGS) entry which is preliminary data.</text>
</comment>
<dbReference type="Pfam" id="PF14100">
    <property type="entry name" value="DUF6807"/>
    <property type="match status" value="1"/>
</dbReference>
<name>A0ABQ6IAS4_9MICO</name>
<dbReference type="RefSeq" id="WP_284327626.1">
    <property type="nucleotide sequence ID" value="NZ_BSUN01000001.1"/>
</dbReference>
<dbReference type="Proteomes" id="UP001157125">
    <property type="component" value="Unassembled WGS sequence"/>
</dbReference>
<protein>
    <submittedName>
        <fullName evidence="1">Uncharacterized protein</fullName>
    </submittedName>
</protein>
<proteinExistence type="predicted"/>
<organism evidence="1 2">
    <name type="scientific">Demequina litorisediminis</name>
    <dbReference type="NCBI Taxonomy" id="1849022"/>
    <lineage>
        <taxon>Bacteria</taxon>
        <taxon>Bacillati</taxon>
        <taxon>Actinomycetota</taxon>
        <taxon>Actinomycetes</taxon>
        <taxon>Micrococcales</taxon>
        <taxon>Demequinaceae</taxon>
        <taxon>Demequina</taxon>
    </lineage>
</organism>
<keyword evidence="2" id="KW-1185">Reference proteome</keyword>
<evidence type="ECO:0000313" key="1">
    <source>
        <dbReference type="EMBL" id="GMA34811.1"/>
    </source>
</evidence>
<evidence type="ECO:0000313" key="2">
    <source>
        <dbReference type="Proteomes" id="UP001157125"/>
    </source>
</evidence>
<accession>A0ABQ6IAS4</accession>
<dbReference type="InterPro" id="IPR029475">
    <property type="entry name" value="DUF6807"/>
</dbReference>
<dbReference type="EMBL" id="BSUN01000001">
    <property type="protein sequence ID" value="GMA34811.1"/>
    <property type="molecule type" value="Genomic_DNA"/>
</dbReference>
<reference evidence="2" key="1">
    <citation type="journal article" date="2019" name="Int. J. Syst. Evol. Microbiol.">
        <title>The Global Catalogue of Microorganisms (GCM) 10K type strain sequencing project: providing services to taxonomists for standard genome sequencing and annotation.</title>
        <authorList>
            <consortium name="The Broad Institute Genomics Platform"/>
            <consortium name="The Broad Institute Genome Sequencing Center for Infectious Disease"/>
            <person name="Wu L."/>
            <person name="Ma J."/>
        </authorList>
    </citation>
    <scope>NUCLEOTIDE SEQUENCE [LARGE SCALE GENOMIC DNA]</scope>
    <source>
        <strain evidence="2">NBRC 112299</strain>
    </source>
</reference>
<sequence length="154" mass="16170">MRNATERAIAIGSPTTRGRDNAGYGGLFWRGPRSFTGGAILSPAGEGGEELRGSRAPWMGFRGRHDGTDLESTVLMVDSPSNAAHPPEWFARTEQFACLCPAPFFSTERRVGPGETMTERYGVVIADGGLSADAAGAVAARVTALLAQRAGGDE</sequence>
<gene>
    <name evidence="1" type="ORF">GCM10025876_10150</name>
</gene>